<organism evidence="2 3">
    <name type="scientific">Dictyobacter aurantiacus</name>
    <dbReference type="NCBI Taxonomy" id="1936993"/>
    <lineage>
        <taxon>Bacteria</taxon>
        <taxon>Bacillati</taxon>
        <taxon>Chloroflexota</taxon>
        <taxon>Ktedonobacteria</taxon>
        <taxon>Ktedonobacterales</taxon>
        <taxon>Dictyobacteraceae</taxon>
        <taxon>Dictyobacter</taxon>
    </lineage>
</organism>
<dbReference type="InterPro" id="IPR052897">
    <property type="entry name" value="Sec-Metab_Biosynth_Hydrolase"/>
</dbReference>
<evidence type="ECO:0000313" key="3">
    <source>
        <dbReference type="Proteomes" id="UP000287224"/>
    </source>
</evidence>
<accession>A0A401ZLZ4</accession>
<reference evidence="3" key="1">
    <citation type="submission" date="2018-12" db="EMBL/GenBank/DDBJ databases">
        <title>Tengunoibacter tsumagoiensis gen. nov., sp. nov., Dictyobacter kobayashii sp. nov., D. alpinus sp. nov., and D. joshuensis sp. nov. and description of Dictyobacteraceae fam. nov. within the order Ktedonobacterales isolated from Tengu-no-mugimeshi.</title>
        <authorList>
            <person name="Wang C.M."/>
            <person name="Zheng Y."/>
            <person name="Sakai Y."/>
            <person name="Toyoda A."/>
            <person name="Minakuchi Y."/>
            <person name="Abe K."/>
            <person name="Yokota A."/>
            <person name="Yabe S."/>
        </authorList>
    </citation>
    <scope>NUCLEOTIDE SEQUENCE [LARGE SCALE GENOMIC DNA]</scope>
    <source>
        <strain evidence="3">S-27</strain>
    </source>
</reference>
<dbReference type="SUPFAM" id="SSF53474">
    <property type="entry name" value="alpha/beta-Hydrolases"/>
    <property type="match status" value="1"/>
</dbReference>
<dbReference type="InterPro" id="IPR029058">
    <property type="entry name" value="AB_hydrolase_fold"/>
</dbReference>
<name>A0A401ZLZ4_9CHLR</name>
<dbReference type="Gene3D" id="3.40.50.1820">
    <property type="entry name" value="alpha/beta hydrolase"/>
    <property type="match status" value="1"/>
</dbReference>
<dbReference type="AlphaFoldDB" id="A0A401ZLZ4"/>
<dbReference type="Proteomes" id="UP000287224">
    <property type="component" value="Unassembled WGS sequence"/>
</dbReference>
<evidence type="ECO:0000313" key="2">
    <source>
        <dbReference type="EMBL" id="GCE07852.1"/>
    </source>
</evidence>
<dbReference type="Pfam" id="PF12697">
    <property type="entry name" value="Abhydrolase_6"/>
    <property type="match status" value="1"/>
</dbReference>
<dbReference type="GO" id="GO:0016787">
    <property type="term" value="F:hydrolase activity"/>
    <property type="evidence" value="ECO:0007669"/>
    <property type="project" value="UniProtKB-KW"/>
</dbReference>
<proteinExistence type="predicted"/>
<keyword evidence="3" id="KW-1185">Reference proteome</keyword>
<keyword evidence="2" id="KW-0378">Hydrolase</keyword>
<evidence type="ECO:0000259" key="1">
    <source>
        <dbReference type="Pfam" id="PF12697"/>
    </source>
</evidence>
<protein>
    <submittedName>
        <fullName evidence="2">Alpha/beta hydrolase</fullName>
    </submittedName>
</protein>
<feature type="domain" description="AB hydrolase-1" evidence="1">
    <location>
        <begin position="5"/>
        <end position="219"/>
    </location>
</feature>
<dbReference type="PANTHER" id="PTHR37017:SF11">
    <property type="entry name" value="ESTERASE_LIPASE_THIOESTERASE DOMAIN-CONTAINING PROTEIN"/>
    <property type="match status" value="1"/>
</dbReference>
<dbReference type="RefSeq" id="WP_218031008.1">
    <property type="nucleotide sequence ID" value="NZ_BIFQ01000002.1"/>
</dbReference>
<comment type="caution">
    <text evidence="2">The sequence shown here is derived from an EMBL/GenBank/DDBJ whole genome shotgun (WGS) entry which is preliminary data.</text>
</comment>
<dbReference type="EMBL" id="BIFQ01000002">
    <property type="protein sequence ID" value="GCE07852.1"/>
    <property type="molecule type" value="Genomic_DNA"/>
</dbReference>
<gene>
    <name evidence="2" type="ORF">KDAU_51810</name>
</gene>
<sequence>MHANIVLVHGAFCDGSIWSDVMPFLQEAGHHVLAVQLPLISLSDDIARTKSALASLSGPTLLVGHSYGGMVITGAGTDAPNAVGLIYIAGTVPDENETLIEINARFQPAASSQSGISSYVENTVCINPDAFHWAFSEDIDPVRSRVLAAAQKPTNINCFMEKAGPPAWKKLPSWYLLSEQDRCINPDCERWMAQRAGSTLSTIVSSHASLISHAREVADLILAAAQESTKEIVSSPGL</sequence>
<dbReference type="InterPro" id="IPR000073">
    <property type="entry name" value="AB_hydrolase_1"/>
</dbReference>
<dbReference type="PANTHER" id="PTHR37017">
    <property type="entry name" value="AB HYDROLASE-1 DOMAIN-CONTAINING PROTEIN-RELATED"/>
    <property type="match status" value="1"/>
</dbReference>